<keyword evidence="2" id="KW-1185">Reference proteome</keyword>
<dbReference type="InterPro" id="IPR046960">
    <property type="entry name" value="PPR_At4g14850-like_plant"/>
</dbReference>
<dbReference type="AlphaFoldDB" id="A0A2I0KPD6"/>
<dbReference type="GO" id="GO:0003723">
    <property type="term" value="F:RNA binding"/>
    <property type="evidence" value="ECO:0007669"/>
    <property type="project" value="InterPro"/>
</dbReference>
<evidence type="ECO:0000313" key="1">
    <source>
        <dbReference type="EMBL" id="PKI70163.1"/>
    </source>
</evidence>
<proteinExistence type="predicted"/>
<sequence>MVPFPSPTPTPSFPPKILNCSSNIFVSTKHKLLTLLNLCSSLAHLTQIHAQSLLCGLSSDPFLAAQLARPNEHTVPFVLKSCARVSALKLGRGVHAEVYKLGLDWNVYVGNALTSLYGSCKKIRDSCR</sequence>
<accession>A0A2I0KPD6</accession>
<comment type="caution">
    <text evidence="1">The sequence shown here is derived from an EMBL/GenBank/DDBJ whole genome shotgun (WGS) entry which is preliminary data.</text>
</comment>
<evidence type="ECO:0000313" key="2">
    <source>
        <dbReference type="Proteomes" id="UP000233551"/>
    </source>
</evidence>
<name>A0A2I0KPD6_PUNGR</name>
<organism evidence="1 2">
    <name type="scientific">Punica granatum</name>
    <name type="common">Pomegranate</name>
    <dbReference type="NCBI Taxonomy" id="22663"/>
    <lineage>
        <taxon>Eukaryota</taxon>
        <taxon>Viridiplantae</taxon>
        <taxon>Streptophyta</taxon>
        <taxon>Embryophyta</taxon>
        <taxon>Tracheophyta</taxon>
        <taxon>Spermatophyta</taxon>
        <taxon>Magnoliopsida</taxon>
        <taxon>eudicotyledons</taxon>
        <taxon>Gunneridae</taxon>
        <taxon>Pentapetalae</taxon>
        <taxon>rosids</taxon>
        <taxon>malvids</taxon>
        <taxon>Myrtales</taxon>
        <taxon>Lythraceae</taxon>
        <taxon>Punica</taxon>
    </lineage>
</organism>
<gene>
    <name evidence="1" type="ORF">CRG98_009451</name>
</gene>
<dbReference type="STRING" id="22663.A0A2I0KPD6"/>
<feature type="non-terminal residue" evidence="1">
    <location>
        <position position="128"/>
    </location>
</feature>
<dbReference type="Proteomes" id="UP000233551">
    <property type="component" value="Unassembled WGS sequence"/>
</dbReference>
<dbReference type="GO" id="GO:0009451">
    <property type="term" value="P:RNA modification"/>
    <property type="evidence" value="ECO:0007669"/>
    <property type="project" value="InterPro"/>
</dbReference>
<reference evidence="1 2" key="1">
    <citation type="submission" date="2017-11" db="EMBL/GenBank/DDBJ databases">
        <title>De-novo sequencing of pomegranate (Punica granatum L.) genome.</title>
        <authorList>
            <person name="Akparov Z."/>
            <person name="Amiraslanov A."/>
            <person name="Hajiyeva S."/>
            <person name="Abbasov M."/>
            <person name="Kaur K."/>
            <person name="Hamwieh A."/>
            <person name="Solovyev V."/>
            <person name="Salamov A."/>
            <person name="Braich B."/>
            <person name="Kosarev P."/>
            <person name="Mahmoud A."/>
            <person name="Hajiyev E."/>
            <person name="Babayeva S."/>
            <person name="Izzatullayeva V."/>
            <person name="Mammadov A."/>
            <person name="Mammadov A."/>
            <person name="Sharifova S."/>
            <person name="Ojaghi J."/>
            <person name="Eynullazada K."/>
            <person name="Bayramov B."/>
            <person name="Abdulazimova A."/>
            <person name="Shahmuradov I."/>
        </authorList>
    </citation>
    <scope>NUCLEOTIDE SEQUENCE [LARGE SCALE GENOMIC DNA]</scope>
    <source>
        <strain evidence="2">cv. AG2017</strain>
        <tissue evidence="1">Leaf</tissue>
    </source>
</reference>
<dbReference type="PANTHER" id="PTHR47926">
    <property type="entry name" value="PENTATRICOPEPTIDE REPEAT-CONTAINING PROTEIN"/>
    <property type="match status" value="1"/>
</dbReference>
<dbReference type="EMBL" id="PGOL01000469">
    <property type="protein sequence ID" value="PKI70163.1"/>
    <property type="molecule type" value="Genomic_DNA"/>
</dbReference>
<protein>
    <submittedName>
        <fullName evidence="1">Uncharacterized protein</fullName>
    </submittedName>
</protein>